<evidence type="ECO:0000313" key="2">
    <source>
        <dbReference type="Proteomes" id="UP001243212"/>
    </source>
</evidence>
<dbReference type="Proteomes" id="UP001243212">
    <property type="component" value="Unassembled WGS sequence"/>
</dbReference>
<name>A0ABT9NHX2_9ACTO</name>
<dbReference type="RefSeq" id="WP_307682834.1">
    <property type="nucleotide sequence ID" value="NZ_JAUSQX010000001.1"/>
</dbReference>
<dbReference type="EMBL" id="JAUSQX010000001">
    <property type="protein sequence ID" value="MDP9806623.1"/>
    <property type="molecule type" value="Genomic_DNA"/>
</dbReference>
<organism evidence="1 2">
    <name type="scientific">Trueperella bonasi</name>
    <dbReference type="NCBI Taxonomy" id="312286"/>
    <lineage>
        <taxon>Bacteria</taxon>
        <taxon>Bacillati</taxon>
        <taxon>Actinomycetota</taxon>
        <taxon>Actinomycetes</taxon>
        <taxon>Actinomycetales</taxon>
        <taxon>Actinomycetaceae</taxon>
        <taxon>Trueperella</taxon>
    </lineage>
</organism>
<accession>A0ABT9NHX2</accession>
<gene>
    <name evidence="1" type="ORF">J2S70_001205</name>
</gene>
<keyword evidence="2" id="KW-1185">Reference proteome</keyword>
<evidence type="ECO:0000313" key="1">
    <source>
        <dbReference type="EMBL" id="MDP9806623.1"/>
    </source>
</evidence>
<comment type="caution">
    <text evidence="1">The sequence shown here is derived from an EMBL/GenBank/DDBJ whole genome shotgun (WGS) entry which is preliminary data.</text>
</comment>
<reference evidence="1 2" key="1">
    <citation type="submission" date="2023-07" db="EMBL/GenBank/DDBJ databases">
        <title>Sequencing the genomes of 1000 actinobacteria strains.</title>
        <authorList>
            <person name="Klenk H.-P."/>
        </authorList>
    </citation>
    <scope>NUCLEOTIDE SEQUENCE [LARGE SCALE GENOMIC DNA]</scope>
    <source>
        <strain evidence="1 2">DSM 17163</strain>
    </source>
</reference>
<sequence>MLAPNGDFAPFERLIDASFDPGSSVGTDASGATLIGSAVSIIGGTLRGFRGSLPGLAVAGVGHYLSKRHGKACLTFVSEYTVHSLTNEVIADQKFERSHISMGESLYRAAMKALGKPLSNEAPVQPQISKARHRA</sequence>
<protein>
    <submittedName>
        <fullName evidence="1">Uncharacterized protein</fullName>
    </submittedName>
</protein>
<proteinExistence type="predicted"/>